<gene>
    <name evidence="1" type="ORF">C8J48_1173</name>
</gene>
<evidence type="ECO:0000313" key="1">
    <source>
        <dbReference type="EMBL" id="PTM58588.1"/>
    </source>
</evidence>
<name>A0A2T4Z9M5_9BACL</name>
<evidence type="ECO:0000313" key="2">
    <source>
        <dbReference type="Proteomes" id="UP000241639"/>
    </source>
</evidence>
<dbReference type="EMBL" id="PZZP01000001">
    <property type="protein sequence ID" value="PTM58588.1"/>
    <property type="molecule type" value="Genomic_DNA"/>
</dbReference>
<sequence>MYLPVKGNAHQGRAYEAIFLAVWKARPSPDRALWFRMLPAKGLFPKLQPLGQCK</sequence>
<accession>A0A2T4Z9M5</accession>
<dbReference type="Proteomes" id="UP000241639">
    <property type="component" value="Unassembled WGS sequence"/>
</dbReference>
<dbReference type="AlphaFoldDB" id="A0A2T4Z9M5"/>
<reference evidence="1 2" key="1">
    <citation type="submission" date="2018-04" db="EMBL/GenBank/DDBJ databases">
        <title>Genomic Encyclopedia of Archaeal and Bacterial Type Strains, Phase II (KMG-II): from individual species to whole genera.</title>
        <authorList>
            <person name="Goeker M."/>
        </authorList>
    </citation>
    <scope>NUCLEOTIDE SEQUENCE [LARGE SCALE GENOMIC DNA]</scope>
    <source>
        <strain evidence="1 2">DSM 45169</strain>
    </source>
</reference>
<comment type="caution">
    <text evidence="1">The sequence shown here is derived from an EMBL/GenBank/DDBJ whole genome shotgun (WGS) entry which is preliminary data.</text>
</comment>
<keyword evidence="2" id="KW-1185">Reference proteome</keyword>
<protein>
    <submittedName>
        <fullName evidence="1">Uncharacterized protein</fullName>
    </submittedName>
</protein>
<proteinExistence type="predicted"/>
<organism evidence="1 2">
    <name type="scientific">Desmospora activa DSM 45169</name>
    <dbReference type="NCBI Taxonomy" id="1121389"/>
    <lineage>
        <taxon>Bacteria</taxon>
        <taxon>Bacillati</taxon>
        <taxon>Bacillota</taxon>
        <taxon>Bacilli</taxon>
        <taxon>Bacillales</taxon>
        <taxon>Thermoactinomycetaceae</taxon>
        <taxon>Desmospora</taxon>
    </lineage>
</organism>